<keyword evidence="4" id="KW-1185">Reference proteome</keyword>
<evidence type="ECO:0000313" key="3">
    <source>
        <dbReference type="EMBL" id="KAJ0404041.1"/>
    </source>
</evidence>
<dbReference type="Gene3D" id="1.10.10.60">
    <property type="entry name" value="Homeodomain-like"/>
    <property type="match status" value="2"/>
</dbReference>
<dbReference type="GO" id="GO:0003677">
    <property type="term" value="F:DNA binding"/>
    <property type="evidence" value="ECO:0007669"/>
    <property type="project" value="UniProtKB-KW"/>
</dbReference>
<dbReference type="Pfam" id="PF03221">
    <property type="entry name" value="HTH_Tnp_Tc5"/>
    <property type="match status" value="1"/>
</dbReference>
<dbReference type="InterPro" id="IPR006600">
    <property type="entry name" value="HTH_CenpB_DNA-bd_dom"/>
</dbReference>
<protein>
    <recommendedName>
        <fullName evidence="2">HTH CENPB-type domain-containing protein</fullName>
    </recommendedName>
</protein>
<keyword evidence="1" id="KW-0238">DNA-binding</keyword>
<gene>
    <name evidence="3" type="ORF">P43SY_004296</name>
</gene>
<dbReference type="PANTHER" id="PTHR19303">
    <property type="entry name" value="TRANSPOSON"/>
    <property type="match status" value="1"/>
</dbReference>
<dbReference type="PANTHER" id="PTHR19303:SF73">
    <property type="entry name" value="PROTEIN PDC2"/>
    <property type="match status" value="1"/>
</dbReference>
<reference evidence="3" key="1">
    <citation type="submission" date="2021-12" db="EMBL/GenBank/DDBJ databases">
        <title>Prjna785345.</title>
        <authorList>
            <person name="Rujirawat T."/>
            <person name="Krajaejun T."/>
        </authorList>
    </citation>
    <scope>NUCLEOTIDE SEQUENCE</scope>
    <source>
        <strain evidence="3">Pi057C3</strain>
    </source>
</reference>
<dbReference type="SUPFAM" id="SSF46689">
    <property type="entry name" value="Homeodomain-like"/>
    <property type="match status" value="1"/>
</dbReference>
<dbReference type="Proteomes" id="UP001209570">
    <property type="component" value="Unassembled WGS sequence"/>
</dbReference>
<proteinExistence type="predicted"/>
<evidence type="ECO:0000259" key="2">
    <source>
        <dbReference type="PROSITE" id="PS51253"/>
    </source>
</evidence>
<dbReference type="InterPro" id="IPR050863">
    <property type="entry name" value="CenT-Element_Derived"/>
</dbReference>
<organism evidence="3 4">
    <name type="scientific">Pythium insidiosum</name>
    <name type="common">Pythiosis disease agent</name>
    <dbReference type="NCBI Taxonomy" id="114742"/>
    <lineage>
        <taxon>Eukaryota</taxon>
        <taxon>Sar</taxon>
        <taxon>Stramenopiles</taxon>
        <taxon>Oomycota</taxon>
        <taxon>Peronosporomycetes</taxon>
        <taxon>Pythiales</taxon>
        <taxon>Pythiaceae</taxon>
        <taxon>Pythium</taxon>
    </lineage>
</organism>
<evidence type="ECO:0000313" key="4">
    <source>
        <dbReference type="Proteomes" id="UP001209570"/>
    </source>
</evidence>
<dbReference type="SMART" id="SM00674">
    <property type="entry name" value="CENPB"/>
    <property type="match status" value="1"/>
</dbReference>
<dbReference type="Pfam" id="PF03184">
    <property type="entry name" value="DDE_1"/>
    <property type="match status" value="1"/>
</dbReference>
<accession>A0AAD5Q7Y0</accession>
<name>A0AAD5Q7Y0_PYTIN</name>
<dbReference type="AlphaFoldDB" id="A0AAD5Q7Y0"/>
<dbReference type="GO" id="GO:0005634">
    <property type="term" value="C:nucleus"/>
    <property type="evidence" value="ECO:0007669"/>
    <property type="project" value="TreeGrafter"/>
</dbReference>
<feature type="domain" description="HTH CENPB-type" evidence="2">
    <location>
        <begin position="79"/>
        <end position="151"/>
    </location>
</feature>
<dbReference type="EMBL" id="JAKCXM010000070">
    <property type="protein sequence ID" value="KAJ0404041.1"/>
    <property type="molecule type" value="Genomic_DNA"/>
</dbReference>
<sequence length="593" mass="66433">MPRGQVVLGRAHGLQKGNLTHQQRLAIVRKKDDEPRWTQEDLARWAKKQFGLLRQPTQSTISNILRSRERLETLTTSLGAKSVRPVRHPELDAALLLWLRALQSQPAVIPGEQIREKALELAQLCGYTDDMTYSNGWMRSYLTRHHFEFRRNQIDPRPTVSFPELHAIVSQYAPQDVFTLVTMNLWYRMEPRKASAGRRSVMEDDDGEPSLTLGLPVNMTGTEKWSPVFVARTKQPPSFQGRSAFQWQYVEYFHNGVAQMTSTIFEAWVRRLNQRLMTVNRRVLLVLDSSPSFHVMQLSHVRVVVHEDSETINLVPLTSTITTAFKAHYRKRQLSAAIDRAEAGESNRYAVSQLKAMRWIDQAWTELPSSCVQHAWLSVGLGSDASHAHAVAAQAQEHLDAMHHAITEQLEQLDVPGRIKSHDVVVPRGEDDMPHYVYNDFTVIRVVNAMLHDSESSSDDDDLVQSGELFLESELAGNSTDQFRQAMVHKLELFRGVIHCLDEECPPSDELTTVLSFLRRRQAVLRSDLQHHIRESAAKQPDGSLAPAPSAGALPVAPLASADPSPALVNASNNSAATSAHAADPQGGAIALL</sequence>
<comment type="caution">
    <text evidence="3">The sequence shown here is derived from an EMBL/GenBank/DDBJ whole genome shotgun (WGS) entry which is preliminary data.</text>
</comment>
<dbReference type="InterPro" id="IPR009057">
    <property type="entry name" value="Homeodomain-like_sf"/>
</dbReference>
<dbReference type="PROSITE" id="PS51253">
    <property type="entry name" value="HTH_CENPB"/>
    <property type="match status" value="1"/>
</dbReference>
<dbReference type="InterPro" id="IPR004875">
    <property type="entry name" value="DDE_SF_endonuclease_dom"/>
</dbReference>
<evidence type="ECO:0000256" key="1">
    <source>
        <dbReference type="ARBA" id="ARBA00023125"/>
    </source>
</evidence>